<dbReference type="InterPro" id="IPR000994">
    <property type="entry name" value="Pept_M24"/>
</dbReference>
<dbReference type="PANTHER" id="PTHR46112">
    <property type="entry name" value="AMINOPEPTIDASE"/>
    <property type="match status" value="1"/>
</dbReference>
<dbReference type="Pfam" id="PF01321">
    <property type="entry name" value="Creatinase_N"/>
    <property type="match status" value="1"/>
</dbReference>
<dbReference type="EMBL" id="BAABVV010000031">
    <property type="protein sequence ID" value="GAA6114246.1"/>
    <property type="molecule type" value="Genomic_DNA"/>
</dbReference>
<dbReference type="InterPro" id="IPR050659">
    <property type="entry name" value="Peptidase_M24B"/>
</dbReference>
<evidence type="ECO:0000259" key="2">
    <source>
        <dbReference type="Pfam" id="PF01321"/>
    </source>
</evidence>
<keyword evidence="4" id="KW-1185">Reference proteome</keyword>
<sequence length="354" mass="39401">MATRVEKTRAKMKENGIDNLIIVDPFNLQYLADFGGLAGDGCMVINDDEAVLITDARYEIEMGEKQLDDVQVVINSNYYGEAVKHIKSGSKNIGFEDRMPFAIYDKINQLVDLPLVSQHDLIEKIRVVKDETEIAKIQKACDLVSQAYEELLKYVQVGMTEKQVSFFLHEWLVNHGAQKPSFDTIVASGYRSALPHGDATDKKLAPNELVTIDFGFYYQGYTSDMTRTFAIGDPGEELKHAYEVVYGAQKAMIASMVDGVDGKDVDAAARNYIDERGYGKEFNHGSGHSIGLDIHENPVTNRSCKDKLYNGFIMTAEPGIYIENKGGIRIEDDVLITPEGPKVLTSAPKELIIL</sequence>
<accession>A0ABP9ZHH1</accession>
<comment type="caution">
    <text evidence="3">The sequence shown here is derived from an EMBL/GenBank/DDBJ whole genome shotgun (WGS) entry which is preliminary data.</text>
</comment>
<dbReference type="InterPro" id="IPR036005">
    <property type="entry name" value="Creatinase/aminopeptidase-like"/>
</dbReference>
<dbReference type="RefSeq" id="WP_353317693.1">
    <property type="nucleotide sequence ID" value="NZ_BAABVV010000031.1"/>
</dbReference>
<feature type="domain" description="Peptidase M24" evidence="1">
    <location>
        <begin position="136"/>
        <end position="337"/>
    </location>
</feature>
<dbReference type="PANTHER" id="PTHR46112:SF3">
    <property type="entry name" value="AMINOPEPTIDASE YPDF"/>
    <property type="match status" value="1"/>
</dbReference>
<dbReference type="Pfam" id="PF00557">
    <property type="entry name" value="Peptidase_M24"/>
    <property type="match status" value="1"/>
</dbReference>
<proteinExistence type="predicted"/>
<gene>
    <name evidence="3" type="ORF">AP20H10_06090</name>
</gene>
<dbReference type="InterPro" id="IPR029149">
    <property type="entry name" value="Creatin/AminoP/Spt16_N"/>
</dbReference>
<dbReference type="Gene3D" id="3.90.230.10">
    <property type="entry name" value="Creatinase/methionine aminopeptidase superfamily"/>
    <property type="match status" value="1"/>
</dbReference>
<dbReference type="SUPFAM" id="SSF55920">
    <property type="entry name" value="Creatinase/aminopeptidase"/>
    <property type="match status" value="1"/>
</dbReference>
<dbReference type="Proteomes" id="UP001438112">
    <property type="component" value="Unassembled WGS sequence"/>
</dbReference>
<dbReference type="InterPro" id="IPR000587">
    <property type="entry name" value="Creatinase_N"/>
</dbReference>
<dbReference type="CDD" id="cd01092">
    <property type="entry name" value="APP-like"/>
    <property type="match status" value="1"/>
</dbReference>
<dbReference type="Gene3D" id="3.40.350.10">
    <property type="entry name" value="Creatinase/prolidase N-terminal domain"/>
    <property type="match status" value="1"/>
</dbReference>
<dbReference type="SUPFAM" id="SSF53092">
    <property type="entry name" value="Creatinase/prolidase N-terminal domain"/>
    <property type="match status" value="1"/>
</dbReference>
<protein>
    <submittedName>
        <fullName evidence="3">Xaa-Pro peptidase family protein</fullName>
    </submittedName>
</protein>
<reference evidence="3 4" key="1">
    <citation type="submission" date="2024-03" db="EMBL/GenBank/DDBJ databases">
        <title>Inconsistent identification of Apilactobacillus kunkeei-related strains obtained by well-developed overall genome related indices.</title>
        <authorList>
            <person name="Maeno S."/>
            <person name="Endo A."/>
        </authorList>
    </citation>
    <scope>NUCLEOTIDE SEQUENCE [LARGE SCALE GENOMIC DNA]</scope>
    <source>
        <strain evidence="3 4">20H-10</strain>
    </source>
</reference>
<evidence type="ECO:0000313" key="4">
    <source>
        <dbReference type="Proteomes" id="UP001438112"/>
    </source>
</evidence>
<name>A0ABP9ZHH1_9LACO</name>
<evidence type="ECO:0000259" key="1">
    <source>
        <dbReference type="Pfam" id="PF00557"/>
    </source>
</evidence>
<evidence type="ECO:0000313" key="3">
    <source>
        <dbReference type="EMBL" id="GAA6114246.1"/>
    </source>
</evidence>
<feature type="domain" description="Creatinase N-terminal" evidence="2">
    <location>
        <begin position="4"/>
        <end position="128"/>
    </location>
</feature>
<organism evidence="3 4">
    <name type="scientific">Apilactobacillus apinorum</name>
    <dbReference type="NCBI Taxonomy" id="1218495"/>
    <lineage>
        <taxon>Bacteria</taxon>
        <taxon>Bacillati</taxon>
        <taxon>Bacillota</taxon>
        <taxon>Bacilli</taxon>
        <taxon>Lactobacillales</taxon>
        <taxon>Lactobacillaceae</taxon>
        <taxon>Apilactobacillus</taxon>
    </lineage>
</organism>